<organism evidence="4 5">
    <name type="scientific">Enterococcus hulanensis</name>
    <dbReference type="NCBI Taxonomy" id="2559929"/>
    <lineage>
        <taxon>Bacteria</taxon>
        <taxon>Bacillati</taxon>
        <taxon>Bacillota</taxon>
        <taxon>Bacilli</taxon>
        <taxon>Lactobacillales</taxon>
        <taxon>Enterococcaceae</taxon>
        <taxon>Enterococcus</taxon>
    </lineage>
</organism>
<evidence type="ECO:0000256" key="1">
    <source>
        <dbReference type="SAM" id="MobiDB-lite"/>
    </source>
</evidence>
<protein>
    <submittedName>
        <fullName evidence="4">Fibronectin type III domain-containing protein</fullName>
    </submittedName>
</protein>
<dbReference type="SUPFAM" id="SSF49265">
    <property type="entry name" value="Fibronectin type III"/>
    <property type="match status" value="1"/>
</dbReference>
<evidence type="ECO:0000313" key="5">
    <source>
        <dbReference type="Proteomes" id="UP001252875"/>
    </source>
</evidence>
<dbReference type="Gene3D" id="2.60.40.10">
    <property type="entry name" value="Immunoglobulins"/>
    <property type="match status" value="3"/>
</dbReference>
<dbReference type="InterPro" id="IPR013783">
    <property type="entry name" value="Ig-like_fold"/>
</dbReference>
<gene>
    <name evidence="4" type="ORF">P7D85_04125</name>
</gene>
<feature type="signal peptide" evidence="2">
    <location>
        <begin position="1"/>
        <end position="35"/>
    </location>
</feature>
<keyword evidence="2" id="KW-0732">Signal</keyword>
<evidence type="ECO:0000259" key="3">
    <source>
        <dbReference type="PROSITE" id="PS50853"/>
    </source>
</evidence>
<comment type="caution">
    <text evidence="4">The sequence shown here is derived from an EMBL/GenBank/DDBJ whole genome shotgun (WGS) entry which is preliminary data.</text>
</comment>
<dbReference type="EMBL" id="JARPYI010000001">
    <property type="protein sequence ID" value="MDT2598948.1"/>
    <property type="molecule type" value="Genomic_DNA"/>
</dbReference>
<feature type="chain" id="PRO_5046943995" evidence="2">
    <location>
        <begin position="36"/>
        <end position="639"/>
    </location>
</feature>
<feature type="compositionally biased region" description="Low complexity" evidence="1">
    <location>
        <begin position="149"/>
        <end position="159"/>
    </location>
</feature>
<keyword evidence="5" id="KW-1185">Reference proteome</keyword>
<feature type="compositionally biased region" description="Basic and acidic residues" evidence="1">
    <location>
        <begin position="160"/>
        <end position="172"/>
    </location>
</feature>
<dbReference type="Proteomes" id="UP001252875">
    <property type="component" value="Unassembled WGS sequence"/>
</dbReference>
<feature type="domain" description="Fibronectin type-III" evidence="3">
    <location>
        <begin position="413"/>
        <end position="509"/>
    </location>
</feature>
<feature type="compositionally biased region" description="Basic and acidic residues" evidence="1">
    <location>
        <begin position="206"/>
        <end position="216"/>
    </location>
</feature>
<evidence type="ECO:0000256" key="2">
    <source>
        <dbReference type="SAM" id="SignalP"/>
    </source>
</evidence>
<feature type="region of interest" description="Disordered" evidence="1">
    <location>
        <begin position="149"/>
        <end position="219"/>
    </location>
</feature>
<dbReference type="PROSITE" id="PS50853">
    <property type="entry name" value="FN3"/>
    <property type="match status" value="1"/>
</dbReference>
<proteinExistence type="predicted"/>
<accession>A0ABU3EVQ3</accession>
<dbReference type="InterPro" id="IPR003961">
    <property type="entry name" value="FN3_dom"/>
</dbReference>
<evidence type="ECO:0000313" key="4">
    <source>
        <dbReference type="EMBL" id="MDT2598948.1"/>
    </source>
</evidence>
<name>A0ABU3EVQ3_9ENTE</name>
<dbReference type="RefSeq" id="WP_311820897.1">
    <property type="nucleotide sequence ID" value="NZ_JARPYF010000001.1"/>
</dbReference>
<sequence>MKKKGLMKKIKGIMSLVTLLIMTVSSLGVPAQVFAADEGNTPANLTVKHNDTQKWTVIQFDKVENAESYNVYRAEEQDGKFERIQTLKSDKTYAVDPYMELKTNGTLKADYLYYYKVSAVVDGKEQEAAGPLANQDVATKAADDEIDAAAAAPSAAPAEEATKETSEEKAEEATTDAPAVQTFGSSRHKTGCDGKHSGRTCNNNAGKHDKDCDKNHSSGRKCNSNNWKHGDYCDKKHSGKNCNENKWQHGQYCDKNHSGKNCNENKWQHGSDCDESHSGHGCNHNWKHDEDCDKNHSGKHCNQNNYKEKWDAVKNVCVTEAQHHWLKLSWESKGNNAEYKIFRASKKCNDYHSSDFKEIAKVTGTTTYNDIKLNHNTTYCYKVMVKRPKNTPLSAETVTSSNISKFTVCGTTLNPNIKATAVSDKAIKVTWTNTKSDNASQRFATSYTLYRSTTNNINNATAINVPGKQDGSEMSYTDDCLNQCTTYYYWVKANYGQWSNWVSPQWGSSCATTLKKKEIGSGLRGCIKNKLVCGCIPSRYYGAQIFLGTQNPNTLDYTKVRVYRRTSGCGYGSAYKTIDVRYAKYMNGAFGKGYYLDESLSYVCLSRGSYSFAIQAVGSDCGKEVTGPMIELGCVTVRC</sequence>
<reference evidence="4 5" key="1">
    <citation type="submission" date="2023-03" db="EMBL/GenBank/DDBJ databases">
        <authorList>
            <person name="Shen W."/>
            <person name="Cai J."/>
        </authorList>
    </citation>
    <scope>NUCLEOTIDE SEQUENCE [LARGE SCALE GENOMIC DNA]</scope>
    <source>
        <strain evidence="4 5">D6-4</strain>
    </source>
</reference>
<dbReference type="InterPro" id="IPR036116">
    <property type="entry name" value="FN3_sf"/>
</dbReference>